<dbReference type="InterPro" id="IPR017896">
    <property type="entry name" value="4Fe4S_Fe-S-bd"/>
</dbReference>
<feature type="domain" description="4Fe-4S ferredoxin-type" evidence="7">
    <location>
        <begin position="3"/>
        <end position="33"/>
    </location>
</feature>
<dbReference type="InterPro" id="IPR014603">
    <property type="entry name" value="Formate_DH_Fe-S_su"/>
</dbReference>
<evidence type="ECO:0000256" key="1">
    <source>
        <dbReference type="ARBA" id="ARBA00004196"/>
    </source>
</evidence>
<organism evidence="8 9">
    <name type="scientific">Desulfovibrio psychrotolerans</name>
    <dbReference type="NCBI Taxonomy" id="415242"/>
    <lineage>
        <taxon>Bacteria</taxon>
        <taxon>Pseudomonadati</taxon>
        <taxon>Thermodesulfobacteriota</taxon>
        <taxon>Desulfovibrionia</taxon>
        <taxon>Desulfovibrionales</taxon>
        <taxon>Desulfovibrionaceae</taxon>
        <taxon>Desulfovibrio</taxon>
    </lineage>
</organism>
<dbReference type="EMBL" id="BLVP01000008">
    <property type="protein sequence ID" value="GFM37140.1"/>
    <property type="molecule type" value="Genomic_DNA"/>
</dbReference>
<dbReference type="InterPro" id="IPR051555">
    <property type="entry name" value="FDH_Electron_Transfer_Unit"/>
</dbReference>
<keyword evidence="2" id="KW-0004">4Fe-4S</keyword>
<sequence>MAKKFFIDLTRCTACRGCQIACKQWKKLPAEQTVNWGSHQNPRDLSFTTLKLVRFTEVVVKGKVDWLFFPEQCRHCTEPPCMYQAQIDDERAVIQDELTGAVIFTEYTKLVDGEGVRTACPYDIPRVDPETKLISKCDMCLDRVQNGKKPACVLSCPTGTMSFGDEDEMMALAEERLAAVKKQYPNAVLGNPHDTRVVYLFQQNPVDYFEKAVADASPQLMNRKQMFARIMGRSDMKRS</sequence>
<dbReference type="GO" id="GO:0030313">
    <property type="term" value="C:cell envelope"/>
    <property type="evidence" value="ECO:0007669"/>
    <property type="project" value="UniProtKB-SubCell"/>
</dbReference>
<dbReference type="PANTHER" id="PTHR43545">
    <property type="entry name" value="FORMATE DEHYDROGENASE, NITRATE-INDUCIBLE, IRON-SULFUR SUBUNIT"/>
    <property type="match status" value="1"/>
</dbReference>
<dbReference type="RefSeq" id="WP_174409779.1">
    <property type="nucleotide sequence ID" value="NZ_BLVP01000008.1"/>
</dbReference>
<evidence type="ECO:0000256" key="3">
    <source>
        <dbReference type="ARBA" id="ARBA00022723"/>
    </source>
</evidence>
<evidence type="ECO:0000256" key="4">
    <source>
        <dbReference type="ARBA" id="ARBA00022737"/>
    </source>
</evidence>
<keyword evidence="9" id="KW-1185">Reference proteome</keyword>
<dbReference type="AlphaFoldDB" id="A0A7J0BTV0"/>
<gene>
    <name evidence="8" type="ORF">DSM19430T_18240</name>
</gene>
<evidence type="ECO:0000259" key="7">
    <source>
        <dbReference type="PROSITE" id="PS51379"/>
    </source>
</evidence>
<dbReference type="GO" id="GO:0046872">
    <property type="term" value="F:metal ion binding"/>
    <property type="evidence" value="ECO:0007669"/>
    <property type="project" value="UniProtKB-KW"/>
</dbReference>
<keyword evidence="3" id="KW-0479">Metal-binding</keyword>
<accession>A0A7J0BTV0</accession>
<dbReference type="CDD" id="cd10559">
    <property type="entry name" value="W-FDH"/>
    <property type="match status" value="1"/>
</dbReference>
<comment type="subcellular location">
    <subcellularLocation>
        <location evidence="1">Cell envelope</location>
    </subcellularLocation>
</comment>
<evidence type="ECO:0000313" key="8">
    <source>
        <dbReference type="EMBL" id="GFM37140.1"/>
    </source>
</evidence>
<dbReference type="Gene3D" id="3.30.70.20">
    <property type="match status" value="2"/>
</dbReference>
<keyword evidence="6" id="KW-0411">Iron-sulfur</keyword>
<dbReference type="GO" id="GO:0015944">
    <property type="term" value="P:formate oxidation"/>
    <property type="evidence" value="ECO:0007669"/>
    <property type="project" value="InterPro"/>
</dbReference>
<dbReference type="SUPFAM" id="SSF54862">
    <property type="entry name" value="4Fe-4S ferredoxins"/>
    <property type="match status" value="1"/>
</dbReference>
<reference evidence="8 9" key="1">
    <citation type="submission" date="2020-05" db="EMBL/GenBank/DDBJ databases">
        <title>Draft genome sequence of Desulfovibrio psychrotolerans JS1T.</title>
        <authorList>
            <person name="Ueno A."/>
            <person name="Tamazawa S."/>
            <person name="Tamamura S."/>
            <person name="Murakami T."/>
            <person name="Kiyama T."/>
            <person name="Inomata H."/>
            <person name="Amano Y."/>
            <person name="Miyakawa K."/>
            <person name="Tamaki H."/>
            <person name="Naganuma T."/>
            <person name="Kaneko K."/>
        </authorList>
    </citation>
    <scope>NUCLEOTIDE SEQUENCE [LARGE SCALE GENOMIC DNA]</scope>
    <source>
        <strain evidence="8 9">JS1</strain>
    </source>
</reference>
<dbReference type="Pfam" id="PF13247">
    <property type="entry name" value="Fer4_11"/>
    <property type="match status" value="1"/>
</dbReference>
<comment type="caution">
    <text evidence="8">The sequence shown here is derived from an EMBL/GenBank/DDBJ whole genome shotgun (WGS) entry which is preliminary data.</text>
</comment>
<name>A0A7J0BTV0_9BACT</name>
<dbReference type="GO" id="GO:0051539">
    <property type="term" value="F:4 iron, 4 sulfur cluster binding"/>
    <property type="evidence" value="ECO:0007669"/>
    <property type="project" value="UniProtKB-KW"/>
</dbReference>
<dbReference type="PIRSF" id="PIRSF036298">
    <property type="entry name" value="FDH_4Fe4S"/>
    <property type="match status" value="1"/>
</dbReference>
<dbReference type="Proteomes" id="UP000503820">
    <property type="component" value="Unassembled WGS sequence"/>
</dbReference>
<evidence type="ECO:0000256" key="5">
    <source>
        <dbReference type="ARBA" id="ARBA00023004"/>
    </source>
</evidence>
<protein>
    <submittedName>
        <fullName evidence="8">Formate dehydrogenase subunit beta</fullName>
    </submittedName>
</protein>
<evidence type="ECO:0000256" key="2">
    <source>
        <dbReference type="ARBA" id="ARBA00022485"/>
    </source>
</evidence>
<proteinExistence type="predicted"/>
<evidence type="ECO:0000313" key="9">
    <source>
        <dbReference type="Proteomes" id="UP000503820"/>
    </source>
</evidence>
<dbReference type="GO" id="GO:0045333">
    <property type="term" value="P:cellular respiration"/>
    <property type="evidence" value="ECO:0007669"/>
    <property type="project" value="InterPro"/>
</dbReference>
<dbReference type="PROSITE" id="PS51379">
    <property type="entry name" value="4FE4S_FER_2"/>
    <property type="match status" value="1"/>
</dbReference>
<dbReference type="PANTHER" id="PTHR43545:SF4">
    <property type="entry name" value="IRON-SULFUR PROTEIN"/>
    <property type="match status" value="1"/>
</dbReference>
<keyword evidence="4" id="KW-0677">Repeat</keyword>
<evidence type="ECO:0000256" key="6">
    <source>
        <dbReference type="ARBA" id="ARBA00023014"/>
    </source>
</evidence>
<keyword evidence="5" id="KW-0408">Iron</keyword>